<evidence type="ECO:0000313" key="2">
    <source>
        <dbReference type="Proteomes" id="UP000664699"/>
    </source>
</evidence>
<gene>
    <name evidence="1" type="ORF">JZX89_00015</name>
</gene>
<dbReference type="RefSeq" id="WP_207132708.1">
    <property type="nucleotide sequence ID" value="NZ_JAFLNA010000001.1"/>
</dbReference>
<dbReference type="Proteomes" id="UP000664699">
    <property type="component" value="Unassembled WGS sequence"/>
</dbReference>
<accession>A0ABS3EAY8</accession>
<protein>
    <submittedName>
        <fullName evidence="1">Uncharacterized protein</fullName>
    </submittedName>
</protein>
<comment type="caution">
    <text evidence="1">The sequence shown here is derived from an EMBL/GenBank/DDBJ whole genome shotgun (WGS) entry which is preliminary data.</text>
</comment>
<proteinExistence type="predicted"/>
<organism evidence="1 2">
    <name type="scientific">Agrobacterium burrii</name>
    <dbReference type="NCBI Taxonomy" id="2815339"/>
    <lineage>
        <taxon>Bacteria</taxon>
        <taxon>Pseudomonadati</taxon>
        <taxon>Pseudomonadota</taxon>
        <taxon>Alphaproteobacteria</taxon>
        <taxon>Hyphomicrobiales</taxon>
        <taxon>Rhizobiaceae</taxon>
        <taxon>Rhizobium/Agrobacterium group</taxon>
        <taxon>Agrobacterium</taxon>
        <taxon>Agrobacterium tumefaciens complex</taxon>
    </lineage>
</organism>
<evidence type="ECO:0000313" key="1">
    <source>
        <dbReference type="EMBL" id="MBO0129129.1"/>
    </source>
</evidence>
<name>A0ABS3EAY8_9HYPH</name>
<dbReference type="EMBL" id="JAFLNA010000001">
    <property type="protein sequence ID" value="MBO0129129.1"/>
    <property type="molecule type" value="Genomic_DNA"/>
</dbReference>
<keyword evidence="2" id="KW-1185">Reference proteome</keyword>
<sequence>MSEVLTAKRNIQITDCNTKLSAVRERLNGYNVRVDAGEKITPALIKDWLADEAEERGLINEWARLAA</sequence>
<reference evidence="1 2" key="1">
    <citation type="submission" date="2021-03" db="EMBL/GenBank/DDBJ databases">
        <title>Whole genome sequence of Agrobacterium sp. strain Rnr.</title>
        <authorList>
            <person name="Mafakheri H."/>
            <person name="Taghavi S.M."/>
            <person name="Nemanja K."/>
            <person name="Osdaghi E."/>
        </authorList>
    </citation>
    <scope>NUCLEOTIDE SEQUENCE [LARGE SCALE GENOMIC DNA]</scope>
    <source>
        <strain evidence="1 2">Rnr</strain>
    </source>
</reference>